<feature type="domain" description="Cytochrome c" evidence="6">
    <location>
        <begin position="44"/>
        <end position="167"/>
    </location>
</feature>
<evidence type="ECO:0000313" key="7">
    <source>
        <dbReference type="EMBL" id="HHO74778.1"/>
    </source>
</evidence>
<dbReference type="AlphaFoldDB" id="A0A7C5X570"/>
<keyword evidence="2 4" id="KW-0479">Metal-binding</keyword>
<name>A0A7C5X570_9AQUI</name>
<dbReference type="Gene3D" id="1.10.760.10">
    <property type="entry name" value="Cytochrome c-like domain"/>
    <property type="match status" value="1"/>
</dbReference>
<dbReference type="PROSITE" id="PS51007">
    <property type="entry name" value="CYTC"/>
    <property type="match status" value="1"/>
</dbReference>
<dbReference type="InterPro" id="IPR036909">
    <property type="entry name" value="Cyt_c-like_dom_sf"/>
</dbReference>
<dbReference type="InterPro" id="IPR009056">
    <property type="entry name" value="Cyt_c-like_dom"/>
</dbReference>
<reference evidence="7" key="1">
    <citation type="journal article" date="2020" name="mSystems">
        <title>Genome- and Community-Level Interaction Insights into Carbon Utilization and Element Cycling Functions of Hydrothermarchaeota in Hydrothermal Sediment.</title>
        <authorList>
            <person name="Zhou Z."/>
            <person name="Liu Y."/>
            <person name="Xu W."/>
            <person name="Pan J."/>
            <person name="Luo Z.H."/>
            <person name="Li M."/>
        </authorList>
    </citation>
    <scope>NUCLEOTIDE SEQUENCE [LARGE SCALE GENOMIC DNA]</scope>
    <source>
        <strain evidence="7">SpSt-114</strain>
    </source>
</reference>
<accession>A0A7C5X570</accession>
<dbReference type="GO" id="GO:0020037">
    <property type="term" value="F:heme binding"/>
    <property type="evidence" value="ECO:0007669"/>
    <property type="project" value="InterPro"/>
</dbReference>
<evidence type="ECO:0000259" key="6">
    <source>
        <dbReference type="PROSITE" id="PS51007"/>
    </source>
</evidence>
<evidence type="ECO:0000256" key="4">
    <source>
        <dbReference type="PROSITE-ProRule" id="PRU00433"/>
    </source>
</evidence>
<keyword evidence="5" id="KW-0812">Transmembrane</keyword>
<evidence type="ECO:0000256" key="5">
    <source>
        <dbReference type="SAM" id="Phobius"/>
    </source>
</evidence>
<dbReference type="GO" id="GO:0046872">
    <property type="term" value="F:metal ion binding"/>
    <property type="evidence" value="ECO:0007669"/>
    <property type="project" value="UniProtKB-KW"/>
</dbReference>
<feature type="transmembrane region" description="Helical" evidence="5">
    <location>
        <begin position="6"/>
        <end position="24"/>
    </location>
</feature>
<comment type="caution">
    <text evidence="7">The sequence shown here is derived from an EMBL/GenBank/DDBJ whole genome shotgun (WGS) entry which is preliminary data.</text>
</comment>
<proteinExistence type="predicted"/>
<keyword evidence="5" id="KW-1133">Transmembrane helix</keyword>
<organism evidence="7">
    <name type="scientific">Thermocrinis ruber</name>
    <dbReference type="NCBI Taxonomy" id="75906"/>
    <lineage>
        <taxon>Bacteria</taxon>
        <taxon>Pseudomonadati</taxon>
        <taxon>Aquificota</taxon>
        <taxon>Aquificia</taxon>
        <taxon>Aquificales</taxon>
        <taxon>Aquificaceae</taxon>
        <taxon>Thermocrinis</taxon>
    </lineage>
</organism>
<evidence type="ECO:0000256" key="1">
    <source>
        <dbReference type="ARBA" id="ARBA00022617"/>
    </source>
</evidence>
<keyword evidence="5" id="KW-0472">Membrane</keyword>
<keyword evidence="1 4" id="KW-0349">Heme</keyword>
<dbReference type="GO" id="GO:0009055">
    <property type="term" value="F:electron transfer activity"/>
    <property type="evidence" value="ECO:0007669"/>
    <property type="project" value="InterPro"/>
</dbReference>
<protein>
    <submittedName>
        <fullName evidence="7">Cytochrome c1</fullName>
    </submittedName>
</protein>
<dbReference type="EMBL" id="DSAC01000114">
    <property type="protein sequence ID" value="HHO74778.1"/>
    <property type="molecule type" value="Genomic_DNA"/>
</dbReference>
<evidence type="ECO:0000256" key="2">
    <source>
        <dbReference type="ARBA" id="ARBA00022723"/>
    </source>
</evidence>
<dbReference type="Pfam" id="PF00034">
    <property type="entry name" value="Cytochrom_C"/>
    <property type="match status" value="1"/>
</dbReference>
<sequence>MIKTIFFTVLTVAFFYIVWINNIFAPHEKYEMPPEHRKIAMDYKYAKEGRELFIQNCASCHSVRYDALYLTQVQANPMLASLQEKYGKVLPRDVYESVFMNDLNALKESFGKVPPDLSTIYLVKGPEYLYNFILEPQKVLPGTTMPPVMAGRPEETAKIIAYLRSVSEPPPQEKAKRNIMGVVTIGYLIVMGILIWLWRDRILKKMGLH</sequence>
<dbReference type="SUPFAM" id="SSF46626">
    <property type="entry name" value="Cytochrome c"/>
    <property type="match status" value="1"/>
</dbReference>
<evidence type="ECO:0000256" key="3">
    <source>
        <dbReference type="ARBA" id="ARBA00023004"/>
    </source>
</evidence>
<keyword evidence="3 4" id="KW-0408">Iron</keyword>
<gene>
    <name evidence="7" type="ORF">ENN04_09170</name>
</gene>
<feature type="transmembrane region" description="Helical" evidence="5">
    <location>
        <begin position="179"/>
        <end position="198"/>
    </location>
</feature>